<dbReference type="Proteomes" id="UP000029725">
    <property type="component" value="Unassembled WGS sequence"/>
</dbReference>
<evidence type="ECO:0000313" key="2">
    <source>
        <dbReference type="EMBL" id="KGG49989.1"/>
    </source>
</evidence>
<evidence type="ECO:0000313" key="3">
    <source>
        <dbReference type="Proteomes" id="UP000029725"/>
    </source>
</evidence>
<organism evidence="2 3">
    <name type="scientific">Mitosporidium daphniae</name>
    <dbReference type="NCBI Taxonomy" id="1485682"/>
    <lineage>
        <taxon>Eukaryota</taxon>
        <taxon>Fungi</taxon>
        <taxon>Fungi incertae sedis</taxon>
        <taxon>Microsporidia</taxon>
        <taxon>Mitosporidium</taxon>
    </lineage>
</organism>
<keyword evidence="3" id="KW-1185">Reference proteome</keyword>
<gene>
    <name evidence="2" type="ORF">DI09_96p30</name>
</gene>
<dbReference type="HOGENOM" id="CLU_953426_0_0_1"/>
<dbReference type="EMBL" id="JMKJ01000608">
    <property type="protein sequence ID" value="KGG49989.1"/>
    <property type="molecule type" value="Genomic_DNA"/>
</dbReference>
<dbReference type="RefSeq" id="XP_013236425.1">
    <property type="nucleotide sequence ID" value="XM_013380971.1"/>
</dbReference>
<reference evidence="2 3" key="1">
    <citation type="submission" date="2014-04" db="EMBL/GenBank/DDBJ databases">
        <title>A new species of microsporidia sheds light on the evolution of extreme parasitism.</title>
        <authorList>
            <person name="Haag K.L."/>
            <person name="James T.Y."/>
            <person name="Larsson R."/>
            <person name="Schaer T.M."/>
            <person name="Refardt D."/>
            <person name="Pombert J.-F."/>
            <person name="Ebert D."/>
        </authorList>
    </citation>
    <scope>NUCLEOTIDE SEQUENCE [LARGE SCALE GENOMIC DNA]</scope>
    <source>
        <strain evidence="2 3">UGP3</strain>
        <tissue evidence="2">Spores</tissue>
    </source>
</reference>
<sequence>MEGIPLDDFLGHYKESPEIVEQIKRHVEESSSLLLSSGGSTSGASGSPPSSESIHVPSMQSINSSSGLQHSLSASSLPPNVLPPSIPSVSALLPQFQMAPMMPQMAHPMFGHIPHNIFASPQQHGGIFMPPPQPPFYMNNLAQGNAHPIPQIPSLFPSLPLPPPPPPPPIQGSFSVPPPQTPQLSIPPLHSSAMGIPPGKHPSVGTPLPQIRPVISPLMNAVGLEISTDSSVIACAIPEKGISIDTNSSSNALHLTKQPTVPTKPSFILYDPVTIESVEERRAKLQKYKARS</sequence>
<comment type="caution">
    <text evidence="2">The sequence shown here is derived from an EMBL/GenBank/DDBJ whole genome shotgun (WGS) entry which is preliminary data.</text>
</comment>
<feature type="compositionally biased region" description="Low complexity" evidence="1">
    <location>
        <begin position="61"/>
        <end position="76"/>
    </location>
</feature>
<dbReference type="GeneID" id="25261121"/>
<evidence type="ECO:0000256" key="1">
    <source>
        <dbReference type="SAM" id="MobiDB-lite"/>
    </source>
</evidence>
<feature type="compositionally biased region" description="Low complexity" evidence="1">
    <location>
        <begin position="31"/>
        <end position="53"/>
    </location>
</feature>
<accession>A0A098VMG9</accession>
<feature type="region of interest" description="Disordered" evidence="1">
    <location>
        <begin position="31"/>
        <end position="76"/>
    </location>
</feature>
<protein>
    <submittedName>
        <fullName evidence="2">Uncharacterized protein</fullName>
    </submittedName>
</protein>
<dbReference type="AlphaFoldDB" id="A0A098VMG9"/>
<name>A0A098VMG9_9MICR</name>
<dbReference type="VEuPathDB" id="MicrosporidiaDB:DI09_96p30"/>
<proteinExistence type="predicted"/>